<proteinExistence type="predicted"/>
<feature type="transmembrane region" description="Helical" evidence="1">
    <location>
        <begin position="37"/>
        <end position="57"/>
    </location>
</feature>
<reference evidence="2" key="1">
    <citation type="submission" date="2023-06" db="EMBL/GenBank/DDBJ databases">
        <title>Genome-scale phylogeny and comparative genomics of the fungal order Sordariales.</title>
        <authorList>
            <consortium name="Lawrence Berkeley National Laboratory"/>
            <person name="Hensen N."/>
            <person name="Bonometti L."/>
            <person name="Westerberg I."/>
            <person name="Brannstrom I.O."/>
            <person name="Guillou S."/>
            <person name="Cros-Aarteil S."/>
            <person name="Calhoun S."/>
            <person name="Haridas S."/>
            <person name="Kuo A."/>
            <person name="Mondo S."/>
            <person name="Pangilinan J."/>
            <person name="Riley R."/>
            <person name="LaButti K."/>
            <person name="Andreopoulos B."/>
            <person name="Lipzen A."/>
            <person name="Chen C."/>
            <person name="Yanf M."/>
            <person name="Daum C."/>
            <person name="Ng V."/>
            <person name="Clum A."/>
            <person name="Steindorff A."/>
            <person name="Ohm R."/>
            <person name="Martin F."/>
            <person name="Silar P."/>
            <person name="Natvig D."/>
            <person name="Lalanne C."/>
            <person name="Gautier V."/>
            <person name="Ament-velasquez S.L."/>
            <person name="Kruys A."/>
            <person name="Hutchinson M.I."/>
            <person name="Powell A.J."/>
            <person name="Barry K."/>
            <person name="Miller A.N."/>
            <person name="Grigoriev I.V."/>
            <person name="Debuchy R."/>
            <person name="Gladieux P."/>
            <person name="Thoren M.H."/>
            <person name="Johannesson H."/>
        </authorList>
    </citation>
    <scope>NUCLEOTIDE SEQUENCE</scope>
    <source>
        <strain evidence="2">SMH2392-1A</strain>
    </source>
</reference>
<evidence type="ECO:0000313" key="3">
    <source>
        <dbReference type="Proteomes" id="UP001172101"/>
    </source>
</evidence>
<accession>A0AA40EBF6</accession>
<dbReference type="PROSITE" id="PS51257">
    <property type="entry name" value="PROKAR_LIPOPROTEIN"/>
    <property type="match status" value="1"/>
</dbReference>
<dbReference type="Proteomes" id="UP001172101">
    <property type="component" value="Unassembled WGS sequence"/>
</dbReference>
<name>A0AA40EBF6_9PEZI</name>
<keyword evidence="3" id="KW-1185">Reference proteome</keyword>
<protein>
    <submittedName>
        <fullName evidence="2">Uncharacterized protein</fullName>
    </submittedName>
</protein>
<keyword evidence="1" id="KW-1133">Transmembrane helix</keyword>
<dbReference type="GeneID" id="85318017"/>
<keyword evidence="1" id="KW-0812">Transmembrane</keyword>
<evidence type="ECO:0000313" key="2">
    <source>
        <dbReference type="EMBL" id="KAK0733835.1"/>
    </source>
</evidence>
<dbReference type="RefSeq" id="XP_060302712.1">
    <property type="nucleotide sequence ID" value="XM_060434747.1"/>
</dbReference>
<organism evidence="2 3">
    <name type="scientific">Lasiosphaeria miniovina</name>
    <dbReference type="NCBI Taxonomy" id="1954250"/>
    <lineage>
        <taxon>Eukaryota</taxon>
        <taxon>Fungi</taxon>
        <taxon>Dikarya</taxon>
        <taxon>Ascomycota</taxon>
        <taxon>Pezizomycotina</taxon>
        <taxon>Sordariomycetes</taxon>
        <taxon>Sordariomycetidae</taxon>
        <taxon>Sordariales</taxon>
        <taxon>Lasiosphaeriaceae</taxon>
        <taxon>Lasiosphaeria</taxon>
    </lineage>
</organism>
<comment type="caution">
    <text evidence="2">The sequence shown here is derived from an EMBL/GenBank/DDBJ whole genome shotgun (WGS) entry which is preliminary data.</text>
</comment>
<keyword evidence="1" id="KW-0472">Membrane</keyword>
<dbReference type="EMBL" id="JAUIRO010000001">
    <property type="protein sequence ID" value="KAK0733835.1"/>
    <property type="molecule type" value="Genomic_DNA"/>
</dbReference>
<dbReference type="AlphaFoldDB" id="A0AA40EBF6"/>
<gene>
    <name evidence="2" type="ORF">B0T26DRAFT_38797</name>
</gene>
<sequence length="130" mass="14503">MFVVSWRLGLSLAIFLLSSCLVFFSSSLHFDLFGCVFLGVMGLSYSLCFMTLVSILIRYQVQFLSHTIEAGHAMTDLDILFSLTAAFDKRHPLFKDMYHAGGDQSQNGVVSFSLQPSPASHACAWSLFQY</sequence>
<evidence type="ECO:0000256" key="1">
    <source>
        <dbReference type="SAM" id="Phobius"/>
    </source>
</evidence>